<accession>A0A6J6DLU2</accession>
<name>A0A6J6DLU2_9ZZZZ</name>
<evidence type="ECO:0000313" key="2">
    <source>
        <dbReference type="EMBL" id="CAB4565090.1"/>
    </source>
</evidence>
<protein>
    <submittedName>
        <fullName evidence="2">Unannotated protein</fullName>
    </submittedName>
</protein>
<proteinExistence type="predicted"/>
<organism evidence="2">
    <name type="scientific">freshwater metagenome</name>
    <dbReference type="NCBI Taxonomy" id="449393"/>
    <lineage>
        <taxon>unclassified sequences</taxon>
        <taxon>metagenomes</taxon>
        <taxon>ecological metagenomes</taxon>
    </lineage>
</organism>
<dbReference type="EMBL" id="CAEZTE010000040">
    <property type="protein sequence ID" value="CAB4565090.1"/>
    <property type="molecule type" value="Genomic_DNA"/>
</dbReference>
<gene>
    <name evidence="1" type="ORF">UFOPK1508_00643</name>
    <name evidence="2" type="ORF">UFOPK1599_00794</name>
</gene>
<dbReference type="EMBL" id="CAEZSW010000076">
    <property type="protein sequence ID" value="CAB4554380.1"/>
    <property type="molecule type" value="Genomic_DNA"/>
</dbReference>
<evidence type="ECO:0000313" key="1">
    <source>
        <dbReference type="EMBL" id="CAB4554380.1"/>
    </source>
</evidence>
<dbReference type="AlphaFoldDB" id="A0A6J6DLU2"/>
<sequence length="36" mass="3635">MVTTFAAAFDAGAIATAVPAASAKAATTEIKRCFFI</sequence>
<reference evidence="2" key="1">
    <citation type="submission" date="2020-05" db="EMBL/GenBank/DDBJ databases">
        <authorList>
            <person name="Chiriac C."/>
            <person name="Salcher M."/>
            <person name="Ghai R."/>
            <person name="Kavagutti S V."/>
        </authorList>
    </citation>
    <scope>NUCLEOTIDE SEQUENCE</scope>
</reference>